<dbReference type="GO" id="GO:0003677">
    <property type="term" value="F:DNA binding"/>
    <property type="evidence" value="ECO:0007669"/>
    <property type="project" value="UniProtKB-KW"/>
</dbReference>
<evidence type="ECO:0000256" key="7">
    <source>
        <dbReference type="ARBA" id="ARBA00022553"/>
    </source>
</evidence>
<dbReference type="Gene3D" id="1.10.532.10">
    <property type="entry name" value="STAT transcription factor, N-terminal domain"/>
    <property type="match status" value="1"/>
</dbReference>
<dbReference type="GO" id="GO:0042981">
    <property type="term" value="P:regulation of apoptotic process"/>
    <property type="evidence" value="ECO:0007669"/>
    <property type="project" value="UniProtKB-ARBA"/>
</dbReference>
<dbReference type="InterPro" id="IPR012345">
    <property type="entry name" value="STAT_TF_DNA-bd_N"/>
</dbReference>
<name>S4RD74_PETMA</name>
<dbReference type="Pfam" id="PF02864">
    <property type="entry name" value="STAT_bind"/>
    <property type="match status" value="1"/>
</dbReference>
<evidence type="ECO:0000256" key="20">
    <source>
        <dbReference type="SAM" id="Coils"/>
    </source>
</evidence>
<dbReference type="Ensembl" id="ENSPMAT00000003171.1">
    <property type="protein sequence ID" value="ENSPMAP00000003156.1"/>
    <property type="gene ID" value="ENSPMAG00000002770.1"/>
</dbReference>
<protein>
    <recommendedName>
        <fullName evidence="19">Signal transducer and activator of transcription</fullName>
    </recommendedName>
</protein>
<dbReference type="SMART" id="SM00964">
    <property type="entry name" value="STAT_int"/>
    <property type="match status" value="1"/>
</dbReference>
<feature type="domain" description="SH2" evidence="21">
    <location>
        <begin position="575"/>
        <end position="676"/>
    </location>
</feature>
<keyword evidence="9" id="KW-0832">Ubl conjugation</keyword>
<evidence type="ECO:0000256" key="12">
    <source>
        <dbReference type="ARBA" id="ARBA00023015"/>
    </source>
</evidence>
<evidence type="ECO:0000256" key="1">
    <source>
        <dbReference type="ARBA" id="ARBA00004123"/>
    </source>
</evidence>
<keyword evidence="17 19" id="KW-0539">Nucleus</keyword>
<dbReference type="Gene3D" id="2.60.40.630">
    <property type="entry name" value="STAT transcription factor, DNA-binding domain"/>
    <property type="match status" value="1"/>
</dbReference>
<keyword evidence="13 20" id="KW-0175">Coiled coil</keyword>
<dbReference type="Pfam" id="PF00017">
    <property type="entry name" value="SH2"/>
    <property type="match status" value="1"/>
</dbReference>
<dbReference type="InterPro" id="IPR013799">
    <property type="entry name" value="STAT_TF_prot_interaction"/>
</dbReference>
<evidence type="ECO:0000256" key="3">
    <source>
        <dbReference type="ARBA" id="ARBA00005586"/>
    </source>
</evidence>
<evidence type="ECO:0000256" key="8">
    <source>
        <dbReference type="ARBA" id="ARBA00022765"/>
    </source>
</evidence>
<dbReference type="Gene3D" id="1.20.1050.20">
    <property type="entry name" value="STAT transcription factor, all-alpha domain"/>
    <property type="match status" value="1"/>
</dbReference>
<dbReference type="GeneTree" id="ENSGT01050000244905"/>
<keyword evidence="6" id="KW-1017">Isopeptide bond</keyword>
<dbReference type="FunFam" id="2.60.40.630:FF:000001">
    <property type="entry name" value="Signal transducer and activator of transcription"/>
    <property type="match status" value="1"/>
</dbReference>
<reference evidence="22" key="1">
    <citation type="submission" date="2025-08" db="UniProtKB">
        <authorList>
            <consortium name="Ensembl"/>
        </authorList>
    </citation>
    <scope>IDENTIFICATION</scope>
</reference>
<evidence type="ECO:0000256" key="19">
    <source>
        <dbReference type="RuleBase" id="RU046415"/>
    </source>
</evidence>
<keyword evidence="4" id="KW-0488">Methylation</keyword>
<dbReference type="InterPro" id="IPR001217">
    <property type="entry name" value="STAT"/>
</dbReference>
<evidence type="ECO:0000256" key="17">
    <source>
        <dbReference type="ARBA" id="ARBA00023242"/>
    </source>
</evidence>
<dbReference type="GO" id="GO:0005654">
    <property type="term" value="C:nucleoplasm"/>
    <property type="evidence" value="ECO:0007669"/>
    <property type="project" value="UniProtKB-ARBA"/>
</dbReference>
<comment type="similarity">
    <text evidence="3 19">Belongs to the transcription factor STAT family.</text>
</comment>
<dbReference type="FunFam" id="1.10.238.10:FF:000012">
    <property type="entry name" value="Signal transducer and activator of transcription"/>
    <property type="match status" value="1"/>
</dbReference>
<dbReference type="PANTHER" id="PTHR11801">
    <property type="entry name" value="SIGNAL TRANSDUCER AND ACTIVATOR OF TRANSCRIPTION"/>
    <property type="match status" value="1"/>
</dbReference>
<dbReference type="GO" id="GO:0005737">
    <property type="term" value="C:cytoplasm"/>
    <property type="evidence" value="ECO:0007669"/>
    <property type="project" value="UniProtKB-SubCell"/>
</dbReference>
<dbReference type="GO" id="GO:0060333">
    <property type="term" value="P:type II interferon-mediated signaling pathway"/>
    <property type="evidence" value="ECO:0007669"/>
    <property type="project" value="UniProtKB-ARBA"/>
</dbReference>
<evidence type="ECO:0000256" key="10">
    <source>
        <dbReference type="ARBA" id="ARBA00022990"/>
    </source>
</evidence>
<dbReference type="FunFam" id="1.10.532.10:FF:000001">
    <property type="entry name" value="Signal transducer and activator of transcription"/>
    <property type="match status" value="1"/>
</dbReference>
<dbReference type="Pfam" id="PF02865">
    <property type="entry name" value="STAT_int"/>
    <property type="match status" value="1"/>
</dbReference>
<dbReference type="InterPro" id="IPR036535">
    <property type="entry name" value="STAT_N_sf"/>
</dbReference>
<dbReference type="SUPFAM" id="SSF47655">
    <property type="entry name" value="STAT"/>
    <property type="match status" value="1"/>
</dbReference>
<dbReference type="InterPro" id="IPR008967">
    <property type="entry name" value="p53-like_TF_DNA-bd_sf"/>
</dbReference>
<keyword evidence="10" id="KW-0007">Acetylation</keyword>
<dbReference type="Gene3D" id="3.30.505.10">
    <property type="entry name" value="SH2 domain"/>
    <property type="match status" value="1"/>
</dbReference>
<dbReference type="Pfam" id="PF01017">
    <property type="entry name" value="STAT_alpha"/>
    <property type="match status" value="1"/>
</dbReference>
<dbReference type="GO" id="GO:0060337">
    <property type="term" value="P:type I interferon-mediated signaling pathway"/>
    <property type="evidence" value="ECO:0007669"/>
    <property type="project" value="UniProtKB-ARBA"/>
</dbReference>
<evidence type="ECO:0000256" key="2">
    <source>
        <dbReference type="ARBA" id="ARBA00004496"/>
    </source>
</evidence>
<keyword evidence="16 19" id="KW-0804">Transcription</keyword>
<evidence type="ECO:0000256" key="5">
    <source>
        <dbReference type="ARBA" id="ARBA00022490"/>
    </source>
</evidence>
<keyword evidence="14 19" id="KW-0238">DNA-binding</keyword>
<evidence type="ECO:0000256" key="6">
    <source>
        <dbReference type="ARBA" id="ARBA00022499"/>
    </source>
</evidence>
<dbReference type="SUPFAM" id="SSF48092">
    <property type="entry name" value="Transcription factor STAT-4 N-domain"/>
    <property type="match status" value="1"/>
</dbReference>
<evidence type="ECO:0000256" key="9">
    <source>
        <dbReference type="ARBA" id="ARBA00022843"/>
    </source>
</evidence>
<evidence type="ECO:0000259" key="21">
    <source>
        <dbReference type="PROSITE" id="PS50001"/>
    </source>
</evidence>
<dbReference type="InterPro" id="IPR013801">
    <property type="entry name" value="STAT_TF_DNA-bd"/>
</dbReference>
<dbReference type="GO" id="GO:0007259">
    <property type="term" value="P:cell surface receptor signaling pathway via JAK-STAT"/>
    <property type="evidence" value="ECO:0007669"/>
    <property type="project" value="UniProtKB-ARBA"/>
</dbReference>
<dbReference type="Gene3D" id="1.10.238.10">
    <property type="entry name" value="EF-hand"/>
    <property type="match status" value="1"/>
</dbReference>
<dbReference type="FunFam" id="1.20.1050.20:FF:000001">
    <property type="entry name" value="Signal transducer and activator of transcription"/>
    <property type="match status" value="1"/>
</dbReference>
<feature type="coiled-coil region" evidence="20">
    <location>
        <begin position="134"/>
        <end position="168"/>
    </location>
</feature>
<organism evidence="22">
    <name type="scientific">Petromyzon marinus</name>
    <name type="common">Sea lamprey</name>
    <dbReference type="NCBI Taxonomy" id="7757"/>
    <lineage>
        <taxon>Eukaryota</taxon>
        <taxon>Metazoa</taxon>
        <taxon>Chordata</taxon>
        <taxon>Craniata</taxon>
        <taxon>Vertebrata</taxon>
        <taxon>Cyclostomata</taxon>
        <taxon>Hyperoartia</taxon>
        <taxon>Petromyzontiformes</taxon>
        <taxon>Petromyzontidae</taxon>
        <taxon>Petromyzon</taxon>
    </lineage>
</organism>
<evidence type="ECO:0000256" key="4">
    <source>
        <dbReference type="ARBA" id="ARBA00022481"/>
    </source>
</evidence>
<dbReference type="InterPro" id="IPR000980">
    <property type="entry name" value="SH2"/>
</dbReference>
<keyword evidence="12 19" id="KW-0805">Transcription regulation</keyword>
<keyword evidence="8" id="KW-0013">ADP-ribosylation</keyword>
<dbReference type="InterPro" id="IPR048988">
    <property type="entry name" value="STAT_linker"/>
</dbReference>
<sequence length="757" mass="87246">MAQWAQLQQLDTKFLEQVDELYNDSFPMEVRQFLAHWIESHDWNHASNNVSQATLLFHNLLTQLDDQYSRFTQENNFLLQHNLRKIKQNLQAHYLEDPLQMALIISNCLAEELKILSSARNIEQSASCIIRSLSITLETKVKHLESNMNEMRKRVQTMEQEIKNLEDFQDDFDFKFKTMQNGGAETMDVNGHRNQEMKQLQQILVDLDQRRQRFLKSTGELLGLMESLHIAVLNDELKEWKQRQQIACIGGPPNTCLDQLQSWCTSLSEGLLQVRQHLKKLDELQQKVSYSGDPIPAMRPVLEEKTNELFITLVKSSFVVERQPCMPTHPQRPLVLKTGVQFTVKLRLLVKLVELNYQLKVKAVIDRDVDRPPIKGCRKFNILGTNTKVMNMEESNNGSLSVEFRHLQLKEQKSSAGGRTNEAPLIVTEELHTFTFETQTFHQGLKIELETCSLPVVVISNVSQLPSGWASVLWYNMLTNDPKNVSFFTSPPPAMWSQLSEVLSWQFSSCTKRGLNAEQLTTLAEKLLGPRVNYCECHIPWAKFCKENLPDKPFSFWLWLDGILELVKKHLITLWNDGCIMGFISKDRERQLLKQKSPGTFLLRFSESSKDGGITFTWVEQSRDGSFLPCEKPINSVEPYTKQQLSAVSFPDIIRTYKVMAEQNIPTNPLQYLYPDVPKDQAFGKYYAPPTVPPEPMEIGPKEPGYIKTQFISVLRFHIMRLQIFLNIFFKKQVSPSGYVEPSTLLGQSADSLFDLY</sequence>
<dbReference type="InterPro" id="IPR015988">
    <property type="entry name" value="STAT_TF_CC"/>
</dbReference>
<dbReference type="SUPFAM" id="SSF49417">
    <property type="entry name" value="p53-like transcription factors"/>
    <property type="match status" value="1"/>
</dbReference>
<dbReference type="InterPro" id="IPR013800">
    <property type="entry name" value="STAT_TF_alpha"/>
</dbReference>
<evidence type="ECO:0000256" key="14">
    <source>
        <dbReference type="ARBA" id="ARBA00023125"/>
    </source>
</evidence>
<dbReference type="GO" id="GO:0000981">
    <property type="term" value="F:DNA-binding transcription factor activity, RNA polymerase II-specific"/>
    <property type="evidence" value="ECO:0007669"/>
    <property type="project" value="UniProtKB-ARBA"/>
</dbReference>
<dbReference type="SUPFAM" id="SSF55550">
    <property type="entry name" value="SH2 domain"/>
    <property type="match status" value="1"/>
</dbReference>
<evidence type="ECO:0000313" key="22">
    <source>
        <dbReference type="Ensembl" id="ENSPMAP00000003156.1"/>
    </source>
</evidence>
<evidence type="ECO:0000256" key="15">
    <source>
        <dbReference type="ARBA" id="ARBA00023159"/>
    </source>
</evidence>
<evidence type="ECO:0000256" key="13">
    <source>
        <dbReference type="ARBA" id="ARBA00023054"/>
    </source>
</evidence>
<dbReference type="PROSITE" id="PS50001">
    <property type="entry name" value="SH2"/>
    <property type="match status" value="1"/>
</dbReference>
<proteinExistence type="inferred from homology"/>
<dbReference type="OMA" id="ANGAMND"/>
<keyword evidence="11 18" id="KW-0727">SH2 domain</keyword>
<dbReference type="STRING" id="7757.ENSPMAP00000003156"/>
<dbReference type="FunFam" id="3.30.505.10:FF:000003">
    <property type="entry name" value="Signal transducer and activator of transcription"/>
    <property type="match status" value="1"/>
</dbReference>
<evidence type="ECO:0000256" key="16">
    <source>
        <dbReference type="ARBA" id="ARBA00023163"/>
    </source>
</evidence>
<dbReference type="GO" id="GO:0051607">
    <property type="term" value="P:defense response to virus"/>
    <property type="evidence" value="ECO:0007669"/>
    <property type="project" value="UniProtKB-ARBA"/>
</dbReference>
<dbReference type="GO" id="GO:0051093">
    <property type="term" value="P:negative regulation of developmental process"/>
    <property type="evidence" value="ECO:0007669"/>
    <property type="project" value="UniProtKB-ARBA"/>
</dbReference>
<evidence type="ECO:0000256" key="11">
    <source>
        <dbReference type="ARBA" id="ARBA00022999"/>
    </source>
</evidence>
<keyword evidence="7 19" id="KW-0597">Phosphoprotein</keyword>
<dbReference type="Pfam" id="PF21354">
    <property type="entry name" value="STAT_linker"/>
    <property type="match status" value="1"/>
</dbReference>
<dbReference type="HOGENOM" id="CLU_014189_3_0_1"/>
<keyword evidence="15 19" id="KW-0010">Activator</keyword>
<reference evidence="22" key="2">
    <citation type="submission" date="2025-09" db="UniProtKB">
        <authorList>
            <consortium name="Ensembl"/>
        </authorList>
    </citation>
    <scope>IDENTIFICATION</scope>
</reference>
<dbReference type="AlphaFoldDB" id="S4RD74"/>
<accession>S4RD74</accession>
<keyword evidence="5 19" id="KW-0963">Cytoplasm</keyword>
<evidence type="ECO:0000256" key="18">
    <source>
        <dbReference type="PROSITE-ProRule" id="PRU00191"/>
    </source>
</evidence>
<dbReference type="InterPro" id="IPR036860">
    <property type="entry name" value="SH2_dom_sf"/>
</dbReference>
<comment type="subcellular location">
    <subcellularLocation>
        <location evidence="2 19">Cytoplasm</location>
    </subcellularLocation>
    <subcellularLocation>
        <location evidence="1 19">Nucleus</location>
    </subcellularLocation>
</comment>